<feature type="transmembrane region" description="Helical" evidence="1">
    <location>
        <begin position="6"/>
        <end position="39"/>
    </location>
</feature>
<dbReference type="OrthoDB" id="2080990at2"/>
<evidence type="ECO:0000313" key="3">
    <source>
        <dbReference type="Proteomes" id="UP000254664"/>
    </source>
</evidence>
<keyword evidence="3" id="KW-1185">Reference proteome</keyword>
<gene>
    <name evidence="2" type="ORF">NCTC9836_00802</name>
</gene>
<keyword evidence="1" id="KW-1133">Transmembrane helix</keyword>
<evidence type="ECO:0000256" key="1">
    <source>
        <dbReference type="SAM" id="Phobius"/>
    </source>
</evidence>
<protein>
    <submittedName>
        <fullName evidence="2">Zn-dependent proteases</fullName>
    </submittedName>
</protein>
<keyword evidence="1" id="KW-0472">Membrane</keyword>
<evidence type="ECO:0000313" key="2">
    <source>
        <dbReference type="EMBL" id="SUY46506.1"/>
    </source>
</evidence>
<name>A0A381J7S6_9CLOT</name>
<organism evidence="2 3">
    <name type="scientific">Clostridium putrefaciens</name>
    <dbReference type="NCBI Taxonomy" id="99675"/>
    <lineage>
        <taxon>Bacteria</taxon>
        <taxon>Bacillati</taxon>
        <taxon>Bacillota</taxon>
        <taxon>Clostridia</taxon>
        <taxon>Eubacteriales</taxon>
        <taxon>Clostridiaceae</taxon>
        <taxon>Clostridium</taxon>
    </lineage>
</organism>
<proteinExistence type="predicted"/>
<accession>A0A381J7S6</accession>
<dbReference type="RefSeq" id="WP_115640575.1">
    <property type="nucleotide sequence ID" value="NZ_UFWZ01000001.1"/>
</dbReference>
<dbReference type="GO" id="GO:0008233">
    <property type="term" value="F:peptidase activity"/>
    <property type="evidence" value="ECO:0007669"/>
    <property type="project" value="UniProtKB-KW"/>
</dbReference>
<dbReference type="PROSITE" id="PS51257">
    <property type="entry name" value="PROKAR_LIPOPROTEIN"/>
    <property type="match status" value="1"/>
</dbReference>
<feature type="transmembrane region" description="Helical" evidence="1">
    <location>
        <begin position="93"/>
        <end position="113"/>
    </location>
</feature>
<reference evidence="2 3" key="1">
    <citation type="submission" date="2018-06" db="EMBL/GenBank/DDBJ databases">
        <authorList>
            <consortium name="Pathogen Informatics"/>
            <person name="Doyle S."/>
        </authorList>
    </citation>
    <scope>NUCLEOTIDE SEQUENCE [LARGE SCALE GENOMIC DNA]</scope>
    <source>
        <strain evidence="2 3">NCTC9836</strain>
    </source>
</reference>
<dbReference type="GO" id="GO:0006508">
    <property type="term" value="P:proteolysis"/>
    <property type="evidence" value="ECO:0007669"/>
    <property type="project" value="UniProtKB-KW"/>
</dbReference>
<keyword evidence="2" id="KW-0645">Protease</keyword>
<keyword evidence="2" id="KW-0378">Hydrolase</keyword>
<sequence length="172" mass="19113">MEIFKIIMEVILVIVISFMIGCGTSIIHELGHAIPALVLTKDRVKITLGRLGEDNKEFKIIRIGRLSIVISSLNPFIGWTSWNESQLTENKKIIISAGGPVASLVILLTLLLINKNVGNELLLGIFRLKALITITKNFALAGFILTVIPIKNNNYTSDGYKILKLIKLNKYK</sequence>
<keyword evidence="1" id="KW-0812">Transmembrane</keyword>
<dbReference type="EMBL" id="UFWZ01000001">
    <property type="protein sequence ID" value="SUY46506.1"/>
    <property type="molecule type" value="Genomic_DNA"/>
</dbReference>
<dbReference type="Proteomes" id="UP000254664">
    <property type="component" value="Unassembled WGS sequence"/>
</dbReference>
<dbReference type="AlphaFoldDB" id="A0A381J7S6"/>
<feature type="transmembrane region" description="Helical" evidence="1">
    <location>
        <begin position="125"/>
        <end position="150"/>
    </location>
</feature>